<dbReference type="Pfam" id="PF04657">
    <property type="entry name" value="DMT_YdcZ"/>
    <property type="match status" value="1"/>
</dbReference>
<keyword evidence="1" id="KW-1133">Transmembrane helix</keyword>
<gene>
    <name evidence="2" type="ORF">DI565_05115</name>
</gene>
<evidence type="ECO:0000313" key="3">
    <source>
        <dbReference type="Proteomes" id="UP000249577"/>
    </source>
</evidence>
<dbReference type="EMBL" id="QFPN01000002">
    <property type="protein sequence ID" value="PZQ18091.1"/>
    <property type="molecule type" value="Genomic_DNA"/>
</dbReference>
<keyword evidence="1" id="KW-0472">Membrane</keyword>
<protein>
    <recommendedName>
        <fullName evidence="4">EamA-like transporter family protein</fullName>
    </recommendedName>
</protein>
<keyword evidence="1" id="KW-0812">Transmembrane</keyword>
<evidence type="ECO:0000313" key="2">
    <source>
        <dbReference type="EMBL" id="PZQ18091.1"/>
    </source>
</evidence>
<feature type="transmembrane region" description="Helical" evidence="1">
    <location>
        <begin position="131"/>
        <end position="149"/>
    </location>
</feature>
<sequence length="150" mass="15083">MLEKLLFAVPALAVGAAVALQGVVNAGLARGLGSYVVAAAVSFWVGTASLTVLALAMGGVGPALAQGRSLGLGWWLVGGLLGASFVTTMTFIVPKIGIGAASAFAVTGQLITAALLDHYGFLGLPEHPLTLLRALGIGLLVVGVLLVRFY</sequence>
<feature type="transmembrane region" description="Helical" evidence="1">
    <location>
        <begin position="98"/>
        <end position="119"/>
    </location>
</feature>
<name>A0A2W5KLX9_ANCNO</name>
<proteinExistence type="predicted"/>
<dbReference type="Proteomes" id="UP000249577">
    <property type="component" value="Unassembled WGS sequence"/>
</dbReference>
<evidence type="ECO:0000256" key="1">
    <source>
        <dbReference type="SAM" id="Phobius"/>
    </source>
</evidence>
<dbReference type="AlphaFoldDB" id="A0A2W5KLX9"/>
<evidence type="ECO:0008006" key="4">
    <source>
        <dbReference type="Google" id="ProtNLM"/>
    </source>
</evidence>
<organism evidence="2 3">
    <name type="scientific">Ancylobacter novellus</name>
    <name type="common">Thiobacillus novellus</name>
    <dbReference type="NCBI Taxonomy" id="921"/>
    <lineage>
        <taxon>Bacteria</taxon>
        <taxon>Pseudomonadati</taxon>
        <taxon>Pseudomonadota</taxon>
        <taxon>Alphaproteobacteria</taxon>
        <taxon>Hyphomicrobiales</taxon>
        <taxon>Xanthobacteraceae</taxon>
        <taxon>Ancylobacter</taxon>
    </lineage>
</organism>
<feature type="transmembrane region" description="Helical" evidence="1">
    <location>
        <begin position="35"/>
        <end position="60"/>
    </location>
</feature>
<comment type="caution">
    <text evidence="2">The sequence shown here is derived from an EMBL/GenBank/DDBJ whole genome shotgun (WGS) entry which is preliminary data.</text>
</comment>
<dbReference type="GO" id="GO:0005886">
    <property type="term" value="C:plasma membrane"/>
    <property type="evidence" value="ECO:0007669"/>
    <property type="project" value="TreeGrafter"/>
</dbReference>
<accession>A0A2W5KLX9</accession>
<dbReference type="PANTHER" id="PTHR34821:SF2">
    <property type="entry name" value="INNER MEMBRANE PROTEIN YDCZ"/>
    <property type="match status" value="1"/>
</dbReference>
<dbReference type="InterPro" id="IPR006750">
    <property type="entry name" value="YdcZ"/>
</dbReference>
<feature type="transmembrane region" description="Helical" evidence="1">
    <location>
        <begin position="72"/>
        <end position="92"/>
    </location>
</feature>
<reference evidence="2 3" key="1">
    <citation type="submission" date="2017-08" db="EMBL/GenBank/DDBJ databases">
        <title>Infants hospitalized years apart are colonized by the same room-sourced microbial strains.</title>
        <authorList>
            <person name="Brooks B."/>
            <person name="Olm M.R."/>
            <person name="Firek B.A."/>
            <person name="Baker R."/>
            <person name="Thomas B.C."/>
            <person name="Morowitz M.J."/>
            <person name="Banfield J.F."/>
        </authorList>
    </citation>
    <scope>NUCLEOTIDE SEQUENCE [LARGE SCALE GENOMIC DNA]</scope>
    <source>
        <strain evidence="2">S2_005_003_R2_43</strain>
    </source>
</reference>
<dbReference type="PANTHER" id="PTHR34821">
    <property type="entry name" value="INNER MEMBRANE PROTEIN YDCZ"/>
    <property type="match status" value="1"/>
</dbReference>